<dbReference type="FunFam" id="3.90.79.10:FF:000001">
    <property type="entry name" value="RNA pyrophosphohydrolase"/>
    <property type="match status" value="1"/>
</dbReference>
<dbReference type="PRINTS" id="PR00502">
    <property type="entry name" value="NUDIXFAMILY"/>
</dbReference>
<dbReference type="InterPro" id="IPR000086">
    <property type="entry name" value="NUDIX_hydrolase_dom"/>
</dbReference>
<dbReference type="PROSITE" id="PS00893">
    <property type="entry name" value="NUDIX_BOX"/>
    <property type="match status" value="1"/>
</dbReference>
<dbReference type="STRING" id="463301.SAMN04487955_105161"/>
<dbReference type="PANTHER" id="PTHR43046:SF14">
    <property type="entry name" value="MUTT_NUDIX FAMILY PROTEIN"/>
    <property type="match status" value="1"/>
</dbReference>
<dbReference type="AlphaFoldDB" id="A0A1I7HX70"/>
<comment type="cofactor">
    <cofactor evidence="1">
        <name>Mn(2+)</name>
        <dbReference type="ChEBI" id="CHEBI:29035"/>
    </cofactor>
</comment>
<organism evidence="6 7">
    <name type="scientific">Halomonas korlensis</name>
    <dbReference type="NCBI Taxonomy" id="463301"/>
    <lineage>
        <taxon>Bacteria</taxon>
        <taxon>Pseudomonadati</taxon>
        <taxon>Pseudomonadota</taxon>
        <taxon>Gammaproteobacteria</taxon>
        <taxon>Oceanospirillales</taxon>
        <taxon>Halomonadaceae</taxon>
        <taxon>Halomonas</taxon>
    </lineage>
</organism>
<dbReference type="HAMAP" id="MF_00298">
    <property type="entry name" value="Nudix_RppH"/>
    <property type="match status" value="1"/>
</dbReference>
<evidence type="ECO:0000313" key="6">
    <source>
        <dbReference type="EMBL" id="SFU65283.1"/>
    </source>
</evidence>
<dbReference type="InterPro" id="IPR020476">
    <property type="entry name" value="Nudix_hydrolase"/>
</dbReference>
<dbReference type="GO" id="GO:0034353">
    <property type="term" value="F:mRNA 5'-diphosphatase activity"/>
    <property type="evidence" value="ECO:0007669"/>
    <property type="project" value="UniProtKB-ARBA"/>
</dbReference>
<evidence type="ECO:0000313" key="7">
    <source>
        <dbReference type="Proteomes" id="UP000198693"/>
    </source>
</evidence>
<evidence type="ECO:0000256" key="3">
    <source>
        <dbReference type="ARBA" id="ARBA00022801"/>
    </source>
</evidence>
<comment type="cofactor">
    <cofactor evidence="2">
        <name>Mg(2+)</name>
        <dbReference type="ChEBI" id="CHEBI:18420"/>
    </cofactor>
</comment>
<evidence type="ECO:0000256" key="1">
    <source>
        <dbReference type="ARBA" id="ARBA00001936"/>
    </source>
</evidence>
<comment type="function">
    <text evidence="4">Accelerates the degradation of transcripts by removing pyrophosphate from the 5'-end of triphosphorylated RNA, leading to a more labile monophosphorylated state that can stimulate subsequent ribonuclease cleavage.</text>
</comment>
<dbReference type="InterPro" id="IPR022927">
    <property type="entry name" value="RppH"/>
</dbReference>
<keyword evidence="3 4" id="KW-0378">Hydrolase</keyword>
<dbReference type="NCBIfam" id="NF001934">
    <property type="entry name" value="PRK00714.1-1"/>
    <property type="match status" value="1"/>
</dbReference>
<evidence type="ECO:0000259" key="5">
    <source>
        <dbReference type="PROSITE" id="PS51462"/>
    </source>
</evidence>
<sequence>MAEAMGSFERHALRRSVPCSFVDALCRLMEECSQYWINKVKSVIDADGFRPNVGIMIANEQGQLLWARRVGQNAWQFPQGGIKANETPQQALFRELHEEIGLTADDVQVLACTRGWLRYRLPRRMIRTHSRPVCIGQKQKWFLLRIRCQDSRICVDGTPKPEFDGWRWVSYWYPLGQVVPFKREVYRRALRELSPRAQRLALGLG</sequence>
<feature type="domain" description="Nudix hydrolase" evidence="5">
    <location>
        <begin position="48"/>
        <end position="191"/>
    </location>
</feature>
<keyword evidence="7" id="KW-1185">Reference proteome</keyword>
<dbReference type="Pfam" id="PF00293">
    <property type="entry name" value="NUDIX"/>
    <property type="match status" value="1"/>
</dbReference>
<dbReference type="CDD" id="cd03671">
    <property type="entry name" value="NUDIX_Ap4A_hydrolase_plant_like"/>
    <property type="match status" value="1"/>
</dbReference>
<dbReference type="NCBIfam" id="NF001937">
    <property type="entry name" value="PRK00714.1-4"/>
    <property type="match status" value="1"/>
</dbReference>
<proteinExistence type="inferred from homology"/>
<dbReference type="NCBIfam" id="NF001938">
    <property type="entry name" value="PRK00714.1-5"/>
    <property type="match status" value="1"/>
</dbReference>
<dbReference type="InterPro" id="IPR020084">
    <property type="entry name" value="NUDIX_hydrolase_CS"/>
</dbReference>
<name>A0A1I7HX70_9GAMM</name>
<dbReference type="EC" id="3.6.1.-" evidence="4"/>
<dbReference type="Proteomes" id="UP000198693">
    <property type="component" value="Unassembled WGS sequence"/>
</dbReference>
<accession>A0A1I7HX70</accession>
<dbReference type="Gene3D" id="3.90.79.10">
    <property type="entry name" value="Nucleoside Triphosphate Pyrophosphohydrolase"/>
    <property type="match status" value="1"/>
</dbReference>
<gene>
    <name evidence="4" type="primary">rppH</name>
    <name evidence="4" type="synonym">nudH</name>
    <name evidence="6" type="ORF">SAMN04487955_105161</name>
</gene>
<dbReference type="InterPro" id="IPR015797">
    <property type="entry name" value="NUDIX_hydrolase-like_dom_sf"/>
</dbReference>
<evidence type="ECO:0000256" key="4">
    <source>
        <dbReference type="HAMAP-Rule" id="MF_00298"/>
    </source>
</evidence>
<evidence type="ECO:0000256" key="2">
    <source>
        <dbReference type="ARBA" id="ARBA00001946"/>
    </source>
</evidence>
<protein>
    <recommendedName>
        <fullName evidence="4">RNA pyrophosphohydrolase</fullName>
        <ecNumber evidence="4">3.6.1.-</ecNumber>
    </recommendedName>
    <alternativeName>
        <fullName evidence="4">(Di)nucleoside polyphosphate hydrolase</fullName>
    </alternativeName>
</protein>
<comment type="cofactor">
    <cofactor evidence="4">
        <name>a divalent metal cation</name>
        <dbReference type="ChEBI" id="CHEBI:60240"/>
    </cofactor>
</comment>
<dbReference type="PROSITE" id="PS51462">
    <property type="entry name" value="NUDIX"/>
    <property type="match status" value="1"/>
</dbReference>
<dbReference type="PANTHER" id="PTHR43046">
    <property type="entry name" value="GDP-MANNOSE MANNOSYL HYDROLASE"/>
    <property type="match status" value="1"/>
</dbReference>
<comment type="similarity">
    <text evidence="4">Belongs to the Nudix hydrolase family. RppH subfamily.</text>
</comment>
<dbReference type="SUPFAM" id="SSF55811">
    <property type="entry name" value="Nudix"/>
    <property type="match status" value="1"/>
</dbReference>
<dbReference type="EMBL" id="FPBP01000005">
    <property type="protein sequence ID" value="SFU65283.1"/>
    <property type="molecule type" value="Genomic_DNA"/>
</dbReference>
<feature type="short sequence motif" description="Nudix box" evidence="4">
    <location>
        <begin position="80"/>
        <end position="101"/>
    </location>
</feature>
<reference evidence="7" key="1">
    <citation type="submission" date="2016-10" db="EMBL/GenBank/DDBJ databases">
        <authorList>
            <person name="Varghese N."/>
            <person name="Submissions S."/>
        </authorList>
    </citation>
    <scope>NUCLEOTIDE SEQUENCE [LARGE SCALE GENOMIC DNA]</scope>
    <source>
        <strain evidence="7">CGMCC 1.6981</strain>
    </source>
</reference>